<reference evidence="1" key="2">
    <citation type="submission" date="2011-02" db="EMBL/GenBank/DDBJ databases">
        <authorList>
            <person name="MacLean D."/>
        </authorList>
    </citation>
    <scope>NUCLEOTIDE SEQUENCE</scope>
</reference>
<sequence>MPQIDTSGKLYTHLNGITGDVDGDVNLEAIPSVHAPLELDEICVDEFGQVLKAGDLLDMGVFRPCDHEINSSSLMDEAVLDGTKAVLSSRCGSAILKDPSIPSIP</sequence>
<dbReference type="AlphaFoldDB" id="F0WFC8"/>
<keyword evidence="1" id="KW-0548">Nucleotidyltransferase</keyword>
<name>F0WFC8_9STRA</name>
<keyword evidence="1" id="KW-0695">RNA-directed DNA polymerase</keyword>
<keyword evidence="1" id="KW-0808">Transferase</keyword>
<gene>
    <name evidence="1" type="primary">AlNc14C82G5318</name>
    <name evidence="1" type="ORF">ALNC14_060530</name>
</gene>
<dbReference type="HOGENOM" id="CLU_2241620_0_0_1"/>
<accession>F0WFC8</accession>
<organism evidence="1">
    <name type="scientific">Albugo laibachii Nc14</name>
    <dbReference type="NCBI Taxonomy" id="890382"/>
    <lineage>
        <taxon>Eukaryota</taxon>
        <taxon>Sar</taxon>
        <taxon>Stramenopiles</taxon>
        <taxon>Oomycota</taxon>
        <taxon>Peronosporomycetes</taxon>
        <taxon>Albuginales</taxon>
        <taxon>Albuginaceae</taxon>
        <taxon>Albugo</taxon>
    </lineage>
</organism>
<evidence type="ECO:0000313" key="1">
    <source>
        <dbReference type="EMBL" id="CCA19910.1"/>
    </source>
</evidence>
<dbReference type="GO" id="GO:0003964">
    <property type="term" value="F:RNA-directed DNA polymerase activity"/>
    <property type="evidence" value="ECO:0007669"/>
    <property type="project" value="UniProtKB-KW"/>
</dbReference>
<protein>
    <submittedName>
        <fullName evidence="1">Reverse transcriptase putative</fullName>
    </submittedName>
</protein>
<dbReference type="EMBL" id="FR824127">
    <property type="protein sequence ID" value="CCA19910.1"/>
    <property type="molecule type" value="Genomic_DNA"/>
</dbReference>
<proteinExistence type="predicted"/>
<reference evidence="1" key="1">
    <citation type="journal article" date="2011" name="PLoS Biol.">
        <title>Gene gain and loss during evolution of obligate parasitism in the white rust pathogen of Arabidopsis thaliana.</title>
        <authorList>
            <person name="Kemen E."/>
            <person name="Gardiner A."/>
            <person name="Schultz-Larsen T."/>
            <person name="Kemen A.C."/>
            <person name="Balmuth A.L."/>
            <person name="Robert-Seilaniantz A."/>
            <person name="Bailey K."/>
            <person name="Holub E."/>
            <person name="Studholme D.J."/>
            <person name="Maclean D."/>
            <person name="Jones J.D."/>
        </authorList>
    </citation>
    <scope>NUCLEOTIDE SEQUENCE</scope>
</reference>